<dbReference type="InterPro" id="IPR040683">
    <property type="entry name" value="CshA_NR2"/>
</dbReference>
<evidence type="ECO:0000313" key="4">
    <source>
        <dbReference type="Proteomes" id="UP001560267"/>
    </source>
</evidence>
<proteinExistence type="predicted"/>
<feature type="domain" description="DUF7507" evidence="2">
    <location>
        <begin position="299"/>
        <end position="400"/>
    </location>
</feature>
<organism evidence="3 4">
    <name type="scientific">Ferrimicrobium acidiphilum</name>
    <dbReference type="NCBI Taxonomy" id="121039"/>
    <lineage>
        <taxon>Bacteria</taxon>
        <taxon>Bacillati</taxon>
        <taxon>Actinomycetota</taxon>
        <taxon>Acidimicrobiia</taxon>
        <taxon>Acidimicrobiales</taxon>
        <taxon>Acidimicrobiaceae</taxon>
        <taxon>Ferrimicrobium</taxon>
    </lineage>
</organism>
<feature type="domain" description="Surface adhesin CshA non-repetitive" evidence="1">
    <location>
        <begin position="64"/>
        <end position="293"/>
    </location>
</feature>
<dbReference type="InterPro" id="IPR055354">
    <property type="entry name" value="DUF7507"/>
</dbReference>
<dbReference type="EMBL" id="JBFSHR010000126">
    <property type="protein sequence ID" value="MEX6430935.1"/>
    <property type="molecule type" value="Genomic_DNA"/>
</dbReference>
<gene>
    <name evidence="3" type="ORF">AB6A68_14030</name>
</gene>
<protein>
    <submittedName>
        <fullName evidence="3">CshA/CshB family fibrillar adhesin-related protein</fullName>
    </submittedName>
</protein>
<reference evidence="3 4" key="1">
    <citation type="submission" date="2024-07" db="EMBL/GenBank/DDBJ databases">
        <title>Draft Genome Sequence of Ferrimicrobium acidiphilum Strain YE2023, Isolated from a Pulp of Bioleach Reactor.</title>
        <authorList>
            <person name="Elkina Y.A."/>
            <person name="Bulaeva A.G."/>
            <person name="Beletsky A.V."/>
            <person name="Mardanov A.V."/>
        </authorList>
    </citation>
    <scope>NUCLEOTIDE SEQUENCE [LARGE SCALE GENOMIC DNA]</scope>
    <source>
        <strain evidence="3 4">YE2023</strain>
    </source>
</reference>
<dbReference type="Pfam" id="PF24346">
    <property type="entry name" value="DUF7507"/>
    <property type="match status" value="2"/>
</dbReference>
<dbReference type="RefSeq" id="WP_369085026.1">
    <property type="nucleotide sequence ID" value="NZ_JBFSHR010000126.1"/>
</dbReference>
<comment type="caution">
    <text evidence="3">The sequence shown here is derived from an EMBL/GenBank/DDBJ whole genome shotgun (WGS) entry which is preliminary data.</text>
</comment>
<dbReference type="Pfam" id="PF18651">
    <property type="entry name" value="CshA_NR2"/>
    <property type="match status" value="1"/>
</dbReference>
<evidence type="ECO:0000313" key="3">
    <source>
        <dbReference type="EMBL" id="MEX6430935.1"/>
    </source>
</evidence>
<feature type="domain" description="DUF7507" evidence="2">
    <location>
        <begin position="447"/>
        <end position="495"/>
    </location>
</feature>
<keyword evidence="4" id="KW-1185">Reference proteome</keyword>
<name>A0ABV3Y5Y1_9ACTN</name>
<dbReference type="Proteomes" id="UP001560267">
    <property type="component" value="Unassembled WGS sequence"/>
</dbReference>
<feature type="non-terminal residue" evidence="3">
    <location>
        <position position="498"/>
    </location>
</feature>
<evidence type="ECO:0000259" key="1">
    <source>
        <dbReference type="Pfam" id="PF18651"/>
    </source>
</evidence>
<accession>A0ABV3Y5Y1</accession>
<evidence type="ECO:0000259" key="2">
    <source>
        <dbReference type="Pfam" id="PF24346"/>
    </source>
</evidence>
<sequence>MRSSIRRLVLAGSAVALAVGSVIVGVGVGTTQIADAQGSPVITNSCSYASNGGTSPNGPRYAHLCWLNFAGYSDTAASNGIPYVEKLPHGYTLSFTLTRTNVAGDPQPQVSAVTSPTPWPSAAFGRDAYVGISSSGNQPILYSSPLEVSLSHKVAWRFTLSNLSLKTPQGVAMKQWKFVAADAESTNSGESVTFTTSGGPSGSRWGPVTGADGNSMVRPLSAPGASTAGEPSLRFKNTCGGGYSGIYTPTVTCVGNSANLVGDLVLKTLSPTTVSATDSISMSGQQQGVAFAVITPGGLTLTKTEAAGPNPITSAGQQVTYEFTVKNTGMESVNVESVADTQAIAGEKLNPGGTCPGMSAGAPQLLTPGQSFNCTATYTVTTADIAAGAVRDTAQAMGIPRVPIHGQSISYETGNPILSCKGSLSIPVKTAGSVTPPAPTTSAAVVTPGLSLTKTEAPGSPNPITRAGQSITYDFGVTNTGNTTLNHLAITDTQSVAG</sequence>